<dbReference type="PROSITE" id="PS51673">
    <property type="entry name" value="SUZ"/>
    <property type="match status" value="1"/>
</dbReference>
<proteinExistence type="predicted"/>
<feature type="region of interest" description="Disordered" evidence="1">
    <location>
        <begin position="1"/>
        <end position="150"/>
    </location>
</feature>
<feature type="compositionally biased region" description="Polar residues" evidence="1">
    <location>
        <begin position="139"/>
        <end position="150"/>
    </location>
</feature>
<gene>
    <name evidence="3" type="ORF">OBBRIDRAFT_796476</name>
</gene>
<organism evidence="3 4">
    <name type="scientific">Obba rivulosa</name>
    <dbReference type="NCBI Taxonomy" id="1052685"/>
    <lineage>
        <taxon>Eukaryota</taxon>
        <taxon>Fungi</taxon>
        <taxon>Dikarya</taxon>
        <taxon>Basidiomycota</taxon>
        <taxon>Agaricomycotina</taxon>
        <taxon>Agaricomycetes</taxon>
        <taxon>Polyporales</taxon>
        <taxon>Gelatoporiaceae</taxon>
        <taxon>Obba</taxon>
    </lineage>
</organism>
<dbReference type="Proteomes" id="UP000250043">
    <property type="component" value="Unassembled WGS sequence"/>
</dbReference>
<feature type="compositionally biased region" description="Basic and acidic residues" evidence="1">
    <location>
        <begin position="53"/>
        <end position="72"/>
    </location>
</feature>
<reference evidence="3 4" key="1">
    <citation type="submission" date="2016-07" db="EMBL/GenBank/DDBJ databases">
        <title>Draft genome of the white-rot fungus Obba rivulosa 3A-2.</title>
        <authorList>
            <consortium name="DOE Joint Genome Institute"/>
            <person name="Miettinen O."/>
            <person name="Riley R."/>
            <person name="Acob R."/>
            <person name="Barry K."/>
            <person name="Cullen D."/>
            <person name="De Vries R."/>
            <person name="Hainaut M."/>
            <person name="Hatakka A."/>
            <person name="Henrissat B."/>
            <person name="Hilden K."/>
            <person name="Kuo R."/>
            <person name="Labutti K."/>
            <person name="Lipzen A."/>
            <person name="Makela M.R."/>
            <person name="Sandor L."/>
            <person name="Spatafora J.W."/>
            <person name="Grigoriev I.V."/>
            <person name="Hibbett D.S."/>
        </authorList>
    </citation>
    <scope>NUCLEOTIDE SEQUENCE [LARGE SCALE GENOMIC DNA]</scope>
    <source>
        <strain evidence="3 4">3A-2</strain>
    </source>
</reference>
<dbReference type="EMBL" id="KV722496">
    <property type="protein sequence ID" value="OCH87161.1"/>
    <property type="molecule type" value="Genomic_DNA"/>
</dbReference>
<feature type="domain" description="SUZ" evidence="2">
    <location>
        <begin position="1"/>
        <end position="72"/>
    </location>
</feature>
<evidence type="ECO:0000259" key="2">
    <source>
        <dbReference type="PROSITE" id="PS51673"/>
    </source>
</evidence>
<sequence>MPELIIGSSSTTLAVPPPPAAFQPTLRILKRPSASPGSSTQGTYAAPETPRSYAEREAQYQAARERIFREGTKSPAGSEGRGRDRIKSPPRSEELGSSVPVKIIREPKGPGMPPSGDASSMVGEERMAKGFASRRNVKNRSSPEPANEGS</sequence>
<dbReference type="InterPro" id="IPR024771">
    <property type="entry name" value="SUZ"/>
</dbReference>
<protein>
    <recommendedName>
        <fullName evidence="2">SUZ domain-containing protein</fullName>
    </recommendedName>
</protein>
<evidence type="ECO:0000313" key="3">
    <source>
        <dbReference type="EMBL" id="OCH87161.1"/>
    </source>
</evidence>
<evidence type="ECO:0000313" key="4">
    <source>
        <dbReference type="Proteomes" id="UP000250043"/>
    </source>
</evidence>
<dbReference type="OrthoDB" id="5373615at2759"/>
<dbReference type="AlphaFoldDB" id="A0A8E2DHN5"/>
<feature type="compositionally biased region" description="Basic and acidic residues" evidence="1">
    <location>
        <begin position="80"/>
        <end position="94"/>
    </location>
</feature>
<dbReference type="Pfam" id="PF12752">
    <property type="entry name" value="SUZ"/>
    <property type="match status" value="1"/>
</dbReference>
<name>A0A8E2DHN5_9APHY</name>
<keyword evidence="4" id="KW-1185">Reference proteome</keyword>
<accession>A0A8E2DHN5</accession>
<evidence type="ECO:0000256" key="1">
    <source>
        <dbReference type="SAM" id="MobiDB-lite"/>
    </source>
</evidence>